<dbReference type="Gene3D" id="2.60.200.20">
    <property type="match status" value="1"/>
</dbReference>
<dbReference type="InterPro" id="IPR000253">
    <property type="entry name" value="FHA_dom"/>
</dbReference>
<dbReference type="InterPro" id="IPR008984">
    <property type="entry name" value="SMAD_FHA_dom_sf"/>
</dbReference>
<dbReference type="PROSITE" id="PS50006">
    <property type="entry name" value="FHA_DOMAIN"/>
    <property type="match status" value="1"/>
</dbReference>
<dbReference type="RefSeq" id="WP_129191246.1">
    <property type="nucleotide sequence ID" value="NZ_CP035491.1"/>
</dbReference>
<sequence length="461" mass="46845">MSEYIVDRSGRWLAAIKGGAAFIAPLASAELVRAAWGALSERDPVTAVLGRLTRDGIVDLPPFALVVGGAESARVVLRGGFSVRAEGETVTGAGVSTWVERQVPFAAGVEIAAPFAAPGDDQGLPVVDGVVPALVVRLGERVAAAAPEGAASPPVAVPESIEADVEPVGALVPEAPVVPEAGDAPEIADIATADAPWSPDVSDVPSAEVRSEAPSAWAPPAEPVETPPAGTSEPAHADLAAVVDVPVHAIEEQTLVEGEPVEVAPVVDEPAAEESFDDATVVVSRATVESARAKAAVEPEPIEAATPADEGDHDGMTIAVSSIQRLRAENAGRAANTNAEDPVAVAAPSPSVRLLLPGGRTEELSGEAVIGRSPNVSRASGGRLPKLITIGADDPDISRSHLRIGLEGGTVVVTDLHSRNGTTTVQPGRAPVRLRAGEPTPVLVGTLLDLGGGWTVIVEHA</sequence>
<protein>
    <submittedName>
        <fullName evidence="4">FHA domain-containing protein</fullName>
    </submittedName>
</protein>
<evidence type="ECO:0000259" key="3">
    <source>
        <dbReference type="PROSITE" id="PS50006"/>
    </source>
</evidence>
<dbReference type="AlphaFoldDB" id="A0A4V0YH78"/>
<dbReference type="KEGG" id="agf:ET445_10795"/>
<name>A0A4V0YH78_9MICO</name>
<accession>A0A4V0YH78</accession>
<dbReference type="SUPFAM" id="SSF49879">
    <property type="entry name" value="SMAD/FHA domain"/>
    <property type="match status" value="1"/>
</dbReference>
<keyword evidence="5" id="KW-1185">Reference proteome</keyword>
<evidence type="ECO:0000313" key="4">
    <source>
        <dbReference type="EMBL" id="QAY73761.1"/>
    </source>
</evidence>
<dbReference type="EMBL" id="CP035491">
    <property type="protein sequence ID" value="QAY73761.1"/>
    <property type="molecule type" value="Genomic_DNA"/>
</dbReference>
<dbReference type="Proteomes" id="UP000291259">
    <property type="component" value="Chromosome"/>
</dbReference>
<evidence type="ECO:0000256" key="1">
    <source>
        <dbReference type="ARBA" id="ARBA00022553"/>
    </source>
</evidence>
<gene>
    <name evidence="4" type="ORF">ET445_10795</name>
</gene>
<organism evidence="4 5">
    <name type="scientific">Agromyces protaetiae</name>
    <dbReference type="NCBI Taxonomy" id="2509455"/>
    <lineage>
        <taxon>Bacteria</taxon>
        <taxon>Bacillati</taxon>
        <taxon>Actinomycetota</taxon>
        <taxon>Actinomycetes</taxon>
        <taxon>Micrococcales</taxon>
        <taxon>Microbacteriaceae</taxon>
        <taxon>Agromyces</taxon>
    </lineage>
</organism>
<reference evidence="4 5" key="1">
    <citation type="submission" date="2019-01" db="EMBL/GenBank/DDBJ databases">
        <title>Genome sequencing of strain FW100M-8.</title>
        <authorList>
            <person name="Heo J."/>
            <person name="Kim S.-J."/>
            <person name="Kim J.-S."/>
            <person name="Hong S.-B."/>
            <person name="Kwon S.-W."/>
        </authorList>
    </citation>
    <scope>NUCLEOTIDE SEQUENCE [LARGE SCALE GENOMIC DNA]</scope>
    <source>
        <strain evidence="4 5">FW100M-8</strain>
    </source>
</reference>
<dbReference type="CDD" id="cd00060">
    <property type="entry name" value="FHA"/>
    <property type="match status" value="1"/>
</dbReference>
<feature type="domain" description="FHA" evidence="3">
    <location>
        <begin position="368"/>
        <end position="422"/>
    </location>
</feature>
<dbReference type="OrthoDB" id="5485098at2"/>
<evidence type="ECO:0000313" key="5">
    <source>
        <dbReference type="Proteomes" id="UP000291259"/>
    </source>
</evidence>
<feature type="region of interest" description="Disordered" evidence="2">
    <location>
        <begin position="193"/>
        <end position="234"/>
    </location>
</feature>
<keyword evidence="1" id="KW-0597">Phosphoprotein</keyword>
<dbReference type="Pfam" id="PF00498">
    <property type="entry name" value="FHA"/>
    <property type="match status" value="1"/>
</dbReference>
<evidence type="ECO:0000256" key="2">
    <source>
        <dbReference type="SAM" id="MobiDB-lite"/>
    </source>
</evidence>
<proteinExistence type="predicted"/>